<gene>
    <name evidence="4" type="ORF">AWM74_01325</name>
</gene>
<dbReference type="InterPro" id="IPR047057">
    <property type="entry name" value="MerR_fam"/>
</dbReference>
<evidence type="ECO:0000313" key="5">
    <source>
        <dbReference type="Proteomes" id="UP000067698"/>
    </source>
</evidence>
<keyword evidence="2" id="KW-0175">Coiled coil</keyword>
<dbReference type="AlphaFoldDB" id="A0AAC8WZL7"/>
<dbReference type="SMART" id="SM00422">
    <property type="entry name" value="HTH_MERR"/>
    <property type="match status" value="1"/>
</dbReference>
<proteinExistence type="predicted"/>
<dbReference type="RefSeq" id="WP_026466308.1">
    <property type="nucleotide sequence ID" value="NZ_CANSXX010000016.1"/>
</dbReference>
<name>A0AAC8WZL7_9LACT</name>
<reference evidence="4 5" key="1">
    <citation type="journal article" date="2016" name="Genome Announc.">
        <title>Complete Genome Sequences of Aerococcus christensenii CCUG 28831T, Aerococcus sanguinicola CCUG 43001T, Aerococcus urinae CCUG 36881T, Aerococcus urinaeequi CCUG 28094T, Aerococcus urinaehominis CCUG 42038 BT, and Aerococcus viridans CCUG 4311T.</title>
        <authorList>
            <person name="Carkaci D."/>
            <person name="Dargis R."/>
            <person name="Nielsen X.C."/>
            <person name="Skovgaard O."/>
            <person name="Fuursted K."/>
            <person name="Christensen J.J."/>
        </authorList>
    </citation>
    <scope>NUCLEOTIDE SEQUENCE [LARGE SCALE GENOMIC DNA]</scope>
    <source>
        <strain evidence="4 5">CCUG28094</strain>
    </source>
</reference>
<dbReference type="GeneID" id="92866187"/>
<dbReference type="InterPro" id="IPR000551">
    <property type="entry name" value="MerR-type_HTH_dom"/>
</dbReference>
<accession>A0AAC8WZL7</accession>
<dbReference type="EMBL" id="CP014162">
    <property type="protein sequence ID" value="AMB96957.1"/>
    <property type="molecule type" value="Genomic_DNA"/>
</dbReference>
<reference evidence="5" key="2">
    <citation type="submission" date="2016-01" db="EMBL/GenBank/DDBJ databases">
        <title>Six Aerococcus type strain genome sequencing and assembly using PacBio and Illumina Hiseq.</title>
        <authorList>
            <person name="Carkaci D."/>
            <person name="Dargis R."/>
            <person name="Nielsen X.C."/>
            <person name="Skovgaard O."/>
            <person name="Fuursted K."/>
            <person name="Christensen J.J."/>
        </authorList>
    </citation>
    <scope>NUCLEOTIDE SEQUENCE [LARGE SCALE GENOMIC DNA]</scope>
    <source>
        <strain evidence="5">CCUG28094</strain>
    </source>
</reference>
<evidence type="ECO:0000313" key="4">
    <source>
        <dbReference type="EMBL" id="AMB96957.1"/>
    </source>
</evidence>
<evidence type="ECO:0000256" key="2">
    <source>
        <dbReference type="SAM" id="Coils"/>
    </source>
</evidence>
<sequence length="133" mass="15569">MNIKKVSEITGVSADTIRYYEKIGLIHPIKRNENGVRVFDEEDLRWIHFARAMRTAGLSIESLTNYVSMFQEGDHTIEARKEILRDQIEDLTERIDVLQAAKDRLEFKLANYDTHLRPYETSLREGEQVEIQS</sequence>
<dbReference type="InterPro" id="IPR009061">
    <property type="entry name" value="DNA-bd_dom_put_sf"/>
</dbReference>
<dbReference type="PROSITE" id="PS50937">
    <property type="entry name" value="HTH_MERR_2"/>
    <property type="match status" value="1"/>
</dbReference>
<organism evidence="4 5">
    <name type="scientific">Aerococcus urinaeequi</name>
    <dbReference type="NCBI Taxonomy" id="51665"/>
    <lineage>
        <taxon>Bacteria</taxon>
        <taxon>Bacillati</taxon>
        <taxon>Bacillota</taxon>
        <taxon>Bacilli</taxon>
        <taxon>Lactobacillales</taxon>
        <taxon>Aerococcaceae</taxon>
        <taxon>Aerococcus</taxon>
    </lineage>
</organism>
<protein>
    <submittedName>
        <fullName evidence="4">Transcriptional regulator</fullName>
    </submittedName>
</protein>
<dbReference type="PRINTS" id="PR00040">
    <property type="entry name" value="HTHMERR"/>
</dbReference>
<evidence type="ECO:0000259" key="3">
    <source>
        <dbReference type="PROSITE" id="PS50937"/>
    </source>
</evidence>
<evidence type="ECO:0000256" key="1">
    <source>
        <dbReference type="ARBA" id="ARBA00023125"/>
    </source>
</evidence>
<feature type="domain" description="HTH merR-type" evidence="3">
    <location>
        <begin position="1"/>
        <end position="69"/>
    </location>
</feature>
<dbReference type="GO" id="GO:0003700">
    <property type="term" value="F:DNA-binding transcription factor activity"/>
    <property type="evidence" value="ECO:0007669"/>
    <property type="project" value="InterPro"/>
</dbReference>
<dbReference type="Proteomes" id="UP000067698">
    <property type="component" value="Chromosome"/>
</dbReference>
<dbReference type="GO" id="GO:0003677">
    <property type="term" value="F:DNA binding"/>
    <property type="evidence" value="ECO:0007669"/>
    <property type="project" value="UniProtKB-KW"/>
</dbReference>
<keyword evidence="1" id="KW-0238">DNA-binding</keyword>
<dbReference type="Gene3D" id="1.10.1660.10">
    <property type="match status" value="1"/>
</dbReference>
<dbReference type="CDD" id="cd01109">
    <property type="entry name" value="HTH_YyaN"/>
    <property type="match status" value="1"/>
</dbReference>
<dbReference type="PANTHER" id="PTHR30204:SF98">
    <property type="entry name" value="HTH-TYPE TRANSCRIPTIONAL REGULATOR ADHR"/>
    <property type="match status" value="1"/>
</dbReference>
<dbReference type="SUPFAM" id="SSF46955">
    <property type="entry name" value="Putative DNA-binding domain"/>
    <property type="match status" value="1"/>
</dbReference>
<feature type="coiled-coil region" evidence="2">
    <location>
        <begin position="81"/>
        <end position="108"/>
    </location>
</feature>
<dbReference type="PANTHER" id="PTHR30204">
    <property type="entry name" value="REDOX-CYCLING DRUG-SENSING TRANSCRIPTIONAL ACTIVATOR SOXR"/>
    <property type="match status" value="1"/>
</dbReference>
<dbReference type="Pfam" id="PF13411">
    <property type="entry name" value="MerR_1"/>
    <property type="match status" value="1"/>
</dbReference>